<proteinExistence type="predicted"/>
<evidence type="ECO:0000256" key="1">
    <source>
        <dbReference type="ARBA" id="ARBA00004123"/>
    </source>
</evidence>
<dbReference type="AlphaFoldDB" id="A0A9J5XW38"/>
<dbReference type="GO" id="GO:0005634">
    <property type="term" value="C:nucleus"/>
    <property type="evidence" value="ECO:0007669"/>
    <property type="project" value="UniProtKB-SubCell"/>
</dbReference>
<dbReference type="Pfam" id="PF00249">
    <property type="entry name" value="Myb_DNA-binding"/>
    <property type="match status" value="2"/>
</dbReference>
<keyword evidence="4" id="KW-0238">DNA-binding</keyword>
<dbReference type="PANTHER" id="PTHR48000:SF8">
    <property type="entry name" value="TRANSCRIPTION FACTOR RAX2-LIKE"/>
    <property type="match status" value="1"/>
</dbReference>
<evidence type="ECO:0000259" key="9">
    <source>
        <dbReference type="PROSITE" id="PS50090"/>
    </source>
</evidence>
<evidence type="ECO:0000256" key="4">
    <source>
        <dbReference type="ARBA" id="ARBA00023125"/>
    </source>
</evidence>
<dbReference type="PANTHER" id="PTHR48000">
    <property type="entry name" value="OS09G0431300 PROTEIN"/>
    <property type="match status" value="1"/>
</dbReference>
<dbReference type="Proteomes" id="UP000824120">
    <property type="component" value="Chromosome 8"/>
</dbReference>
<keyword evidence="12" id="KW-1185">Reference proteome</keyword>
<accession>A0A9J5XW38</accession>
<dbReference type="InterPro" id="IPR009057">
    <property type="entry name" value="Homeodomain-like_sf"/>
</dbReference>
<dbReference type="Gene3D" id="1.10.10.60">
    <property type="entry name" value="Homeodomain-like"/>
    <property type="match status" value="2"/>
</dbReference>
<name>A0A9J5XW38_SOLCO</name>
<sequence>MVRAPCCDKTKVKRGQWSPEEDEILKNHIFNHGNPGSWITLPKRAGLNRCGKSCRLRWLNYLRPDIKLGNFTQEEDHTICSLYNQLGSRLNLALQLIFYFIFFQNIIIRRTDNEIKNYWNSKLKKNLSARKEAMKLPIPSNDSADKNMVETVEKNPRFTNQEEDHSKSSPSIEGSMSFGTCSSPLDDVAWFESFFPMDSNASDGIWSTQQEEIDDFPSTLI</sequence>
<dbReference type="GO" id="GO:0010597">
    <property type="term" value="P:green leaf volatile biosynthetic process"/>
    <property type="evidence" value="ECO:0007669"/>
    <property type="project" value="UniProtKB-ARBA"/>
</dbReference>
<keyword evidence="3" id="KW-0805">Transcription regulation</keyword>
<dbReference type="SUPFAM" id="SSF46689">
    <property type="entry name" value="Homeodomain-like"/>
    <property type="match status" value="1"/>
</dbReference>
<evidence type="ECO:0000256" key="2">
    <source>
        <dbReference type="ARBA" id="ARBA00022737"/>
    </source>
</evidence>
<reference evidence="11 12" key="1">
    <citation type="submission" date="2020-09" db="EMBL/GenBank/DDBJ databases">
        <title>De no assembly of potato wild relative species, Solanum commersonii.</title>
        <authorList>
            <person name="Cho K."/>
        </authorList>
    </citation>
    <scope>NUCLEOTIDE SEQUENCE [LARGE SCALE GENOMIC DNA]</scope>
    <source>
        <strain evidence="11">LZ3.2</strain>
        <tissue evidence="11">Leaf</tissue>
    </source>
</reference>
<evidence type="ECO:0000259" key="10">
    <source>
        <dbReference type="PROSITE" id="PS51294"/>
    </source>
</evidence>
<evidence type="ECO:0000256" key="3">
    <source>
        <dbReference type="ARBA" id="ARBA00023015"/>
    </source>
</evidence>
<keyword evidence="2" id="KW-0677">Repeat</keyword>
<organism evidence="11 12">
    <name type="scientific">Solanum commersonii</name>
    <name type="common">Commerson's wild potato</name>
    <name type="synonym">Commerson's nightshade</name>
    <dbReference type="NCBI Taxonomy" id="4109"/>
    <lineage>
        <taxon>Eukaryota</taxon>
        <taxon>Viridiplantae</taxon>
        <taxon>Streptophyta</taxon>
        <taxon>Embryophyta</taxon>
        <taxon>Tracheophyta</taxon>
        <taxon>Spermatophyta</taxon>
        <taxon>Magnoliopsida</taxon>
        <taxon>eudicotyledons</taxon>
        <taxon>Gunneridae</taxon>
        <taxon>Pentapetalae</taxon>
        <taxon>asterids</taxon>
        <taxon>lamiids</taxon>
        <taxon>Solanales</taxon>
        <taxon>Solanaceae</taxon>
        <taxon>Solanoideae</taxon>
        <taxon>Solaneae</taxon>
        <taxon>Solanum</taxon>
    </lineage>
</organism>
<dbReference type="OrthoDB" id="2143914at2759"/>
<dbReference type="GO" id="GO:0000976">
    <property type="term" value="F:transcription cis-regulatory region binding"/>
    <property type="evidence" value="ECO:0007669"/>
    <property type="project" value="UniProtKB-ARBA"/>
</dbReference>
<evidence type="ECO:0000313" key="11">
    <source>
        <dbReference type="EMBL" id="KAG5591408.1"/>
    </source>
</evidence>
<dbReference type="InterPro" id="IPR017930">
    <property type="entry name" value="Myb_dom"/>
</dbReference>
<evidence type="ECO:0000256" key="5">
    <source>
        <dbReference type="ARBA" id="ARBA00023163"/>
    </source>
</evidence>
<dbReference type="FunFam" id="1.10.10.60:FF:000015">
    <property type="entry name" value="Transcription factor RAX3"/>
    <property type="match status" value="1"/>
</dbReference>
<gene>
    <name evidence="11" type="ORF">H5410_041922</name>
</gene>
<keyword evidence="8" id="KW-0472">Membrane</keyword>
<protein>
    <submittedName>
        <fullName evidence="11">Uncharacterized protein</fullName>
    </submittedName>
</protein>
<comment type="subcellular location">
    <subcellularLocation>
        <location evidence="1">Nucleus</location>
    </subcellularLocation>
</comment>
<dbReference type="SMART" id="SM00717">
    <property type="entry name" value="SANT"/>
    <property type="match status" value="2"/>
</dbReference>
<dbReference type="CDD" id="cd00167">
    <property type="entry name" value="SANT"/>
    <property type="match status" value="1"/>
</dbReference>
<keyword evidence="8" id="KW-1133">Transmembrane helix</keyword>
<dbReference type="InterPro" id="IPR001005">
    <property type="entry name" value="SANT/Myb"/>
</dbReference>
<dbReference type="PROSITE" id="PS51294">
    <property type="entry name" value="HTH_MYB"/>
    <property type="match status" value="1"/>
</dbReference>
<feature type="transmembrane region" description="Helical" evidence="8">
    <location>
        <begin position="92"/>
        <end position="108"/>
    </location>
</feature>
<keyword evidence="5" id="KW-0804">Transcription</keyword>
<evidence type="ECO:0000256" key="7">
    <source>
        <dbReference type="SAM" id="MobiDB-lite"/>
    </source>
</evidence>
<feature type="compositionally biased region" description="Basic and acidic residues" evidence="7">
    <location>
        <begin position="155"/>
        <end position="167"/>
    </location>
</feature>
<evidence type="ECO:0000256" key="6">
    <source>
        <dbReference type="ARBA" id="ARBA00023242"/>
    </source>
</evidence>
<feature type="domain" description="HTH myb-type" evidence="10">
    <location>
        <begin position="9"/>
        <end position="66"/>
    </location>
</feature>
<feature type="domain" description="Myb-like" evidence="9">
    <location>
        <begin position="9"/>
        <end position="62"/>
    </location>
</feature>
<dbReference type="PROSITE" id="PS50090">
    <property type="entry name" value="MYB_LIKE"/>
    <property type="match status" value="1"/>
</dbReference>
<comment type="caution">
    <text evidence="11">The sequence shown here is derived from an EMBL/GenBank/DDBJ whole genome shotgun (WGS) entry which is preliminary data.</text>
</comment>
<evidence type="ECO:0000313" key="12">
    <source>
        <dbReference type="Proteomes" id="UP000824120"/>
    </source>
</evidence>
<keyword evidence="8" id="KW-0812">Transmembrane</keyword>
<dbReference type="EMBL" id="JACXVP010000008">
    <property type="protein sequence ID" value="KAG5591408.1"/>
    <property type="molecule type" value="Genomic_DNA"/>
</dbReference>
<keyword evidence="6" id="KW-0539">Nucleus</keyword>
<feature type="region of interest" description="Disordered" evidence="7">
    <location>
        <begin position="155"/>
        <end position="175"/>
    </location>
</feature>
<evidence type="ECO:0000256" key="8">
    <source>
        <dbReference type="SAM" id="Phobius"/>
    </source>
</evidence>